<proteinExistence type="predicted"/>
<dbReference type="RefSeq" id="WP_119986479.1">
    <property type="nucleotide sequence ID" value="NZ_CP032489.1"/>
</dbReference>
<gene>
    <name evidence="2" type="ORF">D6B99_07125</name>
</gene>
<name>A0A386HPI1_9BACT</name>
<dbReference type="OrthoDB" id="711272at2"/>
<protein>
    <submittedName>
        <fullName evidence="2">Uncharacterized protein</fullName>
    </submittedName>
</protein>
<keyword evidence="3" id="KW-1185">Reference proteome</keyword>
<feature type="region of interest" description="Disordered" evidence="1">
    <location>
        <begin position="107"/>
        <end position="132"/>
    </location>
</feature>
<evidence type="ECO:0000313" key="2">
    <source>
        <dbReference type="EMBL" id="AYD47400.1"/>
    </source>
</evidence>
<dbReference type="AlphaFoldDB" id="A0A386HPI1"/>
<accession>A0A386HPI1</accession>
<dbReference type="Proteomes" id="UP000266118">
    <property type="component" value="Chromosome"/>
</dbReference>
<sequence length="132" mass="13907">MKRFSRLLPLFAIVTGVALVAVTSAFKVVPQNKSGDAMYQFIYTPPTQNDYSVSSVQDEGNWSYAPNETCPNGNVKACTIQASHVDDSDPNNPVLLSSEDITATANGSGVAHVTSTADAPSLPSSDIANKSN</sequence>
<evidence type="ECO:0000313" key="3">
    <source>
        <dbReference type="Proteomes" id="UP000266118"/>
    </source>
</evidence>
<reference evidence="2 3" key="1">
    <citation type="submission" date="2018-09" db="EMBL/GenBank/DDBJ databases">
        <title>Arachidicoccus sp. nov., a bacterium isolated from soil.</title>
        <authorList>
            <person name="Weon H.-Y."/>
            <person name="Kwon S.-W."/>
            <person name="Lee S.A."/>
        </authorList>
    </citation>
    <scope>NUCLEOTIDE SEQUENCE [LARGE SCALE GENOMIC DNA]</scope>
    <source>
        <strain evidence="2 3">KIS59-12</strain>
    </source>
</reference>
<dbReference type="KEGG" id="ark:D6B99_07125"/>
<evidence type="ECO:0000256" key="1">
    <source>
        <dbReference type="SAM" id="MobiDB-lite"/>
    </source>
</evidence>
<dbReference type="EMBL" id="CP032489">
    <property type="protein sequence ID" value="AYD47400.1"/>
    <property type="molecule type" value="Genomic_DNA"/>
</dbReference>
<organism evidence="2 3">
    <name type="scientific">Arachidicoccus soli</name>
    <dbReference type="NCBI Taxonomy" id="2341117"/>
    <lineage>
        <taxon>Bacteria</taxon>
        <taxon>Pseudomonadati</taxon>
        <taxon>Bacteroidota</taxon>
        <taxon>Chitinophagia</taxon>
        <taxon>Chitinophagales</taxon>
        <taxon>Chitinophagaceae</taxon>
        <taxon>Arachidicoccus</taxon>
    </lineage>
</organism>